<evidence type="ECO:0000256" key="5">
    <source>
        <dbReference type="SAM" id="Phobius"/>
    </source>
</evidence>
<dbReference type="SMART" id="SM00304">
    <property type="entry name" value="HAMP"/>
    <property type="match status" value="2"/>
</dbReference>
<dbReference type="PANTHER" id="PTHR43531">
    <property type="entry name" value="PROTEIN ICFG"/>
    <property type="match status" value="1"/>
</dbReference>
<gene>
    <name evidence="8" type="ORF">B5F11_04910</name>
</gene>
<dbReference type="GO" id="GO:0005886">
    <property type="term" value="C:plasma membrane"/>
    <property type="evidence" value="ECO:0007669"/>
    <property type="project" value="TreeGrafter"/>
</dbReference>
<comment type="similarity">
    <text evidence="2">Belongs to the methyl-accepting chemotaxis (MCP) protein family.</text>
</comment>
<dbReference type="FunFam" id="1.10.287.950:FF:000001">
    <property type="entry name" value="Methyl-accepting chemotaxis sensory transducer"/>
    <property type="match status" value="1"/>
</dbReference>
<organism evidence="8 9">
    <name type="scientific">Anaerotruncus colihominis</name>
    <dbReference type="NCBI Taxonomy" id="169435"/>
    <lineage>
        <taxon>Bacteria</taxon>
        <taxon>Bacillati</taxon>
        <taxon>Bacillota</taxon>
        <taxon>Clostridia</taxon>
        <taxon>Eubacteriales</taxon>
        <taxon>Oscillospiraceae</taxon>
        <taxon>Anaerotruncus</taxon>
    </lineage>
</organism>
<proteinExistence type="inferred from homology"/>
<dbReference type="PROSITE" id="PS50111">
    <property type="entry name" value="CHEMOTAXIS_TRANSDUC_2"/>
    <property type="match status" value="1"/>
</dbReference>
<dbReference type="AlphaFoldDB" id="A0A1Y4MQ44"/>
<feature type="compositionally biased region" description="Low complexity" evidence="4">
    <location>
        <begin position="311"/>
        <end position="325"/>
    </location>
</feature>
<dbReference type="GO" id="GO:0006935">
    <property type="term" value="P:chemotaxis"/>
    <property type="evidence" value="ECO:0007669"/>
    <property type="project" value="UniProtKB-KW"/>
</dbReference>
<dbReference type="EMBL" id="NFKP01000004">
    <property type="protein sequence ID" value="OUP70350.1"/>
    <property type="molecule type" value="Genomic_DNA"/>
</dbReference>
<keyword evidence="3" id="KW-0807">Transducer</keyword>
<dbReference type="Pfam" id="PF00672">
    <property type="entry name" value="HAMP"/>
    <property type="match status" value="1"/>
</dbReference>
<dbReference type="SUPFAM" id="SSF158472">
    <property type="entry name" value="HAMP domain-like"/>
    <property type="match status" value="1"/>
</dbReference>
<evidence type="ECO:0000313" key="9">
    <source>
        <dbReference type="Proteomes" id="UP000196386"/>
    </source>
</evidence>
<keyword evidence="5" id="KW-1133">Transmembrane helix</keyword>
<protein>
    <recommendedName>
        <fullName evidence="10">Methyl-accepting chemotaxis protein</fullName>
    </recommendedName>
</protein>
<dbReference type="CDD" id="cd06225">
    <property type="entry name" value="HAMP"/>
    <property type="match status" value="1"/>
</dbReference>
<dbReference type="PROSITE" id="PS50885">
    <property type="entry name" value="HAMP"/>
    <property type="match status" value="1"/>
</dbReference>
<sequence>MLRNLKVGKKITLSFGIVIVLYIVAVIAGTIGLFSVTSGLESFYNHAYPVVRDSLQISKLTAAIQRDIWNAYEVTDNAQIQSLLASVESNATQITSYAAELEKTYDGDPQLLSNFKSALEATKAPQEQAVQYVRTQDDAKALAILTGEYATVCNNLNASLDSIVNYSEQNAVDYYTNGMTIRTVCVVILLVLAAVSLILTILIVIKLTKDITRPLAEIKAAAEDWTKGAMKSSVTYQSKDELGEVADSMRFVSKTLSEYIDDVTGLLLKMSQGDLTVSADMEYLGDWASIRTSVNQILDSLNDTLGQINRSSEQVSSGSEQVSSSAQALSQGATEQASAVEELAATINEISHQVMQTADNAHDVDEMVTSTGANVNICNEKMTQMVAAMSKINDSSAQISKIIKTIEDIAFQTNILALNAAVEAARAGAAGKGFAVVADEVRNLAAKSAEAAKNTTTLISGSLSAVEEGSQLVDSTQQSLLEVVDSAGKIVVAVQKISNAASEQSDAIQQVTQGIDQISAVVQTNSATAEESAAASEELSSQAQMLKSLVAQFQIKGVTSAGTPQLSYSHIPDEAGSNDFFGDNKY</sequence>
<evidence type="ECO:0008006" key="10">
    <source>
        <dbReference type="Google" id="ProtNLM"/>
    </source>
</evidence>
<dbReference type="Gene3D" id="6.10.340.10">
    <property type="match status" value="1"/>
</dbReference>
<dbReference type="SMART" id="SM00283">
    <property type="entry name" value="MA"/>
    <property type="match status" value="1"/>
</dbReference>
<evidence type="ECO:0000313" key="8">
    <source>
        <dbReference type="EMBL" id="OUP70350.1"/>
    </source>
</evidence>
<feature type="domain" description="HAMP" evidence="7">
    <location>
        <begin position="209"/>
        <end position="261"/>
    </location>
</feature>
<reference evidence="9" key="1">
    <citation type="submission" date="2017-04" db="EMBL/GenBank/DDBJ databases">
        <title>Function of individual gut microbiota members based on whole genome sequencing of pure cultures obtained from chicken caecum.</title>
        <authorList>
            <person name="Medvecky M."/>
            <person name="Cejkova D."/>
            <person name="Polansky O."/>
            <person name="Karasova D."/>
            <person name="Kubasova T."/>
            <person name="Cizek A."/>
            <person name="Rychlik I."/>
        </authorList>
    </citation>
    <scope>NUCLEOTIDE SEQUENCE [LARGE SCALE GENOMIC DNA]</scope>
    <source>
        <strain evidence="9">An175</strain>
    </source>
</reference>
<feature type="transmembrane region" description="Helical" evidence="5">
    <location>
        <begin position="12"/>
        <end position="34"/>
    </location>
</feature>
<keyword evidence="5" id="KW-0812">Transmembrane</keyword>
<keyword evidence="1" id="KW-0145">Chemotaxis</keyword>
<feature type="region of interest" description="Disordered" evidence="4">
    <location>
        <begin position="310"/>
        <end position="330"/>
    </location>
</feature>
<dbReference type="Gene3D" id="1.10.287.950">
    <property type="entry name" value="Methyl-accepting chemotaxis protein"/>
    <property type="match status" value="1"/>
</dbReference>
<dbReference type="GO" id="GO:0004888">
    <property type="term" value="F:transmembrane signaling receptor activity"/>
    <property type="evidence" value="ECO:0007669"/>
    <property type="project" value="InterPro"/>
</dbReference>
<evidence type="ECO:0000256" key="4">
    <source>
        <dbReference type="SAM" id="MobiDB-lite"/>
    </source>
</evidence>
<name>A0A1Y4MQ44_9FIRM</name>
<dbReference type="InterPro" id="IPR024478">
    <property type="entry name" value="HlyB_4HB_MCP"/>
</dbReference>
<dbReference type="InterPro" id="IPR003660">
    <property type="entry name" value="HAMP_dom"/>
</dbReference>
<dbReference type="PRINTS" id="PR00260">
    <property type="entry name" value="CHEMTRNSDUCR"/>
</dbReference>
<comment type="caution">
    <text evidence="8">The sequence shown here is derived from an EMBL/GenBank/DDBJ whole genome shotgun (WGS) entry which is preliminary data.</text>
</comment>
<feature type="domain" description="Methyl-accepting transducer" evidence="6">
    <location>
        <begin position="311"/>
        <end position="540"/>
    </location>
</feature>
<dbReference type="Pfam" id="PF00015">
    <property type="entry name" value="MCPsignal"/>
    <property type="match status" value="1"/>
</dbReference>
<dbReference type="Pfam" id="PF12729">
    <property type="entry name" value="4HB_MCP_1"/>
    <property type="match status" value="1"/>
</dbReference>
<dbReference type="SUPFAM" id="SSF58104">
    <property type="entry name" value="Methyl-accepting chemotaxis protein (MCP) signaling domain"/>
    <property type="match status" value="1"/>
</dbReference>
<feature type="transmembrane region" description="Helical" evidence="5">
    <location>
        <begin position="181"/>
        <end position="205"/>
    </location>
</feature>
<accession>A0A1Y4MQ44</accession>
<evidence type="ECO:0000256" key="3">
    <source>
        <dbReference type="PROSITE-ProRule" id="PRU00284"/>
    </source>
</evidence>
<dbReference type="Proteomes" id="UP000196386">
    <property type="component" value="Unassembled WGS sequence"/>
</dbReference>
<dbReference type="InterPro" id="IPR004089">
    <property type="entry name" value="MCPsignal_dom"/>
</dbReference>
<evidence type="ECO:0000256" key="2">
    <source>
        <dbReference type="ARBA" id="ARBA00029447"/>
    </source>
</evidence>
<dbReference type="InterPro" id="IPR004090">
    <property type="entry name" value="Chemotax_Me-accpt_rcpt"/>
</dbReference>
<keyword evidence="5" id="KW-0472">Membrane</keyword>
<evidence type="ECO:0000259" key="7">
    <source>
        <dbReference type="PROSITE" id="PS50885"/>
    </source>
</evidence>
<dbReference type="GO" id="GO:0007165">
    <property type="term" value="P:signal transduction"/>
    <property type="evidence" value="ECO:0007669"/>
    <property type="project" value="UniProtKB-KW"/>
</dbReference>
<dbReference type="PANTHER" id="PTHR43531:SF11">
    <property type="entry name" value="METHYL-ACCEPTING CHEMOTAXIS PROTEIN 3"/>
    <property type="match status" value="1"/>
</dbReference>
<dbReference type="InterPro" id="IPR051310">
    <property type="entry name" value="MCP_chemotaxis"/>
</dbReference>
<evidence type="ECO:0000259" key="6">
    <source>
        <dbReference type="PROSITE" id="PS50111"/>
    </source>
</evidence>
<evidence type="ECO:0000256" key="1">
    <source>
        <dbReference type="ARBA" id="ARBA00022500"/>
    </source>
</evidence>
<dbReference type="RefSeq" id="WP_087300043.1">
    <property type="nucleotide sequence ID" value="NZ_NFKP01000004.1"/>
</dbReference>